<sequence length="126" mass="14704">MEDHVPPRLSGLGDEPPTIIQAVWMREFEQEASSRLCVLVVIVKLKEIFLCVGARVIMNNMEDRSFEKETSMWQQRRPKRERLVVGPWILLVKEPESRKSCLIPTTKIFCQSRDHRSGIIIALFQR</sequence>
<dbReference type="AlphaFoldDB" id="A0A9Q8T159"/>
<dbReference type="GeneID" id="73346351"/>
<dbReference type="EMBL" id="CP019478">
    <property type="protein sequence ID" value="UQC86875.1"/>
    <property type="molecule type" value="Genomic_DNA"/>
</dbReference>
<reference evidence="1" key="1">
    <citation type="journal article" date="2021" name="Mol. Plant Microbe Interact.">
        <title>Complete Genome Sequence of the Plant-Pathogenic Fungus Colletotrichum lupini.</title>
        <authorList>
            <person name="Baroncelli R."/>
            <person name="Pensec F."/>
            <person name="Da Lio D."/>
            <person name="Boufleur T."/>
            <person name="Vicente I."/>
            <person name="Sarrocco S."/>
            <person name="Picot A."/>
            <person name="Baraldi E."/>
            <person name="Sukno S."/>
            <person name="Thon M."/>
            <person name="Le Floch G."/>
        </authorList>
    </citation>
    <scope>NUCLEOTIDE SEQUENCE</scope>
    <source>
        <strain evidence="1">IMI 504893</strain>
    </source>
</reference>
<accession>A0A9Q8T159</accession>
<gene>
    <name evidence="1" type="ORF">CLUP02_12377</name>
</gene>
<evidence type="ECO:0000313" key="1">
    <source>
        <dbReference type="EMBL" id="UQC86875.1"/>
    </source>
</evidence>
<protein>
    <submittedName>
        <fullName evidence="1">Uncharacterized protein</fullName>
    </submittedName>
</protein>
<dbReference type="KEGG" id="clup:CLUP02_12377"/>
<name>A0A9Q8T159_9PEZI</name>
<dbReference type="RefSeq" id="XP_049148486.1">
    <property type="nucleotide sequence ID" value="XM_049291341.1"/>
</dbReference>
<proteinExistence type="predicted"/>
<evidence type="ECO:0000313" key="2">
    <source>
        <dbReference type="Proteomes" id="UP000830671"/>
    </source>
</evidence>
<dbReference type="Proteomes" id="UP000830671">
    <property type="component" value="Chromosome 6"/>
</dbReference>
<keyword evidence="2" id="KW-1185">Reference proteome</keyword>
<organism evidence="1 2">
    <name type="scientific">Colletotrichum lupini</name>
    <dbReference type="NCBI Taxonomy" id="145971"/>
    <lineage>
        <taxon>Eukaryota</taxon>
        <taxon>Fungi</taxon>
        <taxon>Dikarya</taxon>
        <taxon>Ascomycota</taxon>
        <taxon>Pezizomycotina</taxon>
        <taxon>Sordariomycetes</taxon>
        <taxon>Hypocreomycetidae</taxon>
        <taxon>Glomerellales</taxon>
        <taxon>Glomerellaceae</taxon>
        <taxon>Colletotrichum</taxon>
        <taxon>Colletotrichum acutatum species complex</taxon>
    </lineage>
</organism>